<keyword evidence="4" id="KW-0862">Zinc</keyword>
<keyword evidence="3" id="KW-0863">Zinc-finger</keyword>
<accession>A0A8H3E8P4</accession>
<name>A0A8H3E8P4_9AGAM</name>
<reference evidence="7" key="1">
    <citation type="submission" date="2021-01" db="EMBL/GenBank/DDBJ databases">
        <authorList>
            <person name="Kaushik A."/>
        </authorList>
    </citation>
    <scope>NUCLEOTIDE SEQUENCE</scope>
    <source>
        <strain evidence="7">AG5</strain>
    </source>
</reference>
<evidence type="ECO:0000313" key="8">
    <source>
        <dbReference type="Proteomes" id="UP000663827"/>
    </source>
</evidence>
<evidence type="ECO:0000256" key="5">
    <source>
        <dbReference type="ARBA" id="ARBA00023242"/>
    </source>
</evidence>
<organism evidence="7 8">
    <name type="scientific">Rhizoctonia solani</name>
    <dbReference type="NCBI Taxonomy" id="456999"/>
    <lineage>
        <taxon>Eukaryota</taxon>
        <taxon>Fungi</taxon>
        <taxon>Dikarya</taxon>
        <taxon>Basidiomycota</taxon>
        <taxon>Agaricomycotina</taxon>
        <taxon>Agaricomycetes</taxon>
        <taxon>Cantharellales</taxon>
        <taxon>Ceratobasidiaceae</taxon>
        <taxon>Rhizoctonia</taxon>
    </lineage>
</organism>
<dbReference type="GO" id="GO:0005634">
    <property type="term" value="C:nucleus"/>
    <property type="evidence" value="ECO:0007669"/>
    <property type="project" value="UniProtKB-SubCell"/>
</dbReference>
<dbReference type="InterPro" id="IPR012337">
    <property type="entry name" value="RNaseH-like_sf"/>
</dbReference>
<dbReference type="InterPro" id="IPR052035">
    <property type="entry name" value="ZnF_BED_domain_contain"/>
</dbReference>
<dbReference type="Proteomes" id="UP000663827">
    <property type="component" value="Unassembled WGS sequence"/>
</dbReference>
<proteinExistence type="predicted"/>
<dbReference type="PANTHER" id="PTHR46481">
    <property type="entry name" value="ZINC FINGER BED DOMAIN-CONTAINING PROTEIN 4"/>
    <property type="match status" value="1"/>
</dbReference>
<dbReference type="AlphaFoldDB" id="A0A8H3E8P4"/>
<evidence type="ECO:0000313" key="7">
    <source>
        <dbReference type="EMBL" id="CAE7179522.1"/>
    </source>
</evidence>
<comment type="subcellular location">
    <subcellularLocation>
        <location evidence="1">Nucleus</location>
    </subcellularLocation>
</comment>
<evidence type="ECO:0000256" key="2">
    <source>
        <dbReference type="ARBA" id="ARBA00022723"/>
    </source>
</evidence>
<evidence type="ECO:0000256" key="4">
    <source>
        <dbReference type="ARBA" id="ARBA00022833"/>
    </source>
</evidence>
<keyword evidence="5" id="KW-0539">Nucleus</keyword>
<feature type="compositionally biased region" description="Basic and acidic residues" evidence="6">
    <location>
        <begin position="33"/>
        <end position="44"/>
    </location>
</feature>
<feature type="region of interest" description="Disordered" evidence="6">
    <location>
        <begin position="27"/>
        <end position="55"/>
    </location>
</feature>
<gene>
    <name evidence="7" type="ORF">RDB_LOCUS114833</name>
</gene>
<evidence type="ECO:0000256" key="1">
    <source>
        <dbReference type="ARBA" id="ARBA00004123"/>
    </source>
</evidence>
<dbReference type="SUPFAM" id="SSF53098">
    <property type="entry name" value="Ribonuclease H-like"/>
    <property type="match status" value="1"/>
</dbReference>
<keyword evidence="2" id="KW-0479">Metal-binding</keyword>
<dbReference type="EMBL" id="CAJNJQ010002554">
    <property type="protein sequence ID" value="CAE7179522.1"/>
    <property type="molecule type" value="Genomic_DNA"/>
</dbReference>
<sequence>MDPLDTDEQYAVVKSFEEGEIFEQSAEVLEEEERLRGNENESDTHTMPIDASDEELEDLAVVNQPNPPVDPGSQPSQSLPNEELNCLQKVHCIVVDITSSTARQKRMRAIIWALGLELRAVIKSVKVRWNSILAEIRRAILLKAAINQYVLTLDEGKSGVSLRRARALKKKWTITDEEWDLLDEIVKILEPFESATRDYSKRGRTVLHSVLPTYVVLREKLFQSRLRLSNFSLGSSVFDTLVEALKAGEQKLDKYLHLALKSDLTLLASILHPGMRIKYFQDAQRWGSLGPQLVKRGHELLEYLYELYKLEITPGQLKVDPTPCSRSSTQNLGWIDGLLDLTDKTNDSIFPEEVRNYLDGKYRYKGGDILVWWKVR</sequence>
<dbReference type="PANTHER" id="PTHR46481:SF10">
    <property type="entry name" value="ZINC FINGER BED DOMAIN-CONTAINING PROTEIN 39"/>
    <property type="match status" value="1"/>
</dbReference>
<dbReference type="GO" id="GO:0008270">
    <property type="term" value="F:zinc ion binding"/>
    <property type="evidence" value="ECO:0007669"/>
    <property type="project" value="UniProtKB-KW"/>
</dbReference>
<evidence type="ECO:0000256" key="3">
    <source>
        <dbReference type="ARBA" id="ARBA00022771"/>
    </source>
</evidence>
<protein>
    <submittedName>
        <fullName evidence="7">Uncharacterized protein</fullName>
    </submittedName>
</protein>
<evidence type="ECO:0000256" key="6">
    <source>
        <dbReference type="SAM" id="MobiDB-lite"/>
    </source>
</evidence>
<comment type="caution">
    <text evidence="7">The sequence shown here is derived from an EMBL/GenBank/DDBJ whole genome shotgun (WGS) entry which is preliminary data.</text>
</comment>